<organism evidence="2 3">
    <name type="scientific">Chlamydomonas eustigma</name>
    <dbReference type="NCBI Taxonomy" id="1157962"/>
    <lineage>
        <taxon>Eukaryota</taxon>
        <taxon>Viridiplantae</taxon>
        <taxon>Chlorophyta</taxon>
        <taxon>core chlorophytes</taxon>
        <taxon>Chlorophyceae</taxon>
        <taxon>CS clade</taxon>
        <taxon>Chlamydomonadales</taxon>
        <taxon>Chlamydomonadaceae</taxon>
        <taxon>Chlamydomonas</taxon>
    </lineage>
</organism>
<accession>A0A250WRC6</accession>
<dbReference type="AlphaFoldDB" id="A0A250WRC6"/>
<sequence>MAAKRKILFDHAAGYVLDMVTRLSHLQARVVVLAWRTTAAGVDGVYSKQGKNYKKALSKGLPKPTATATASVHFKSKIYTLDLQPGEEGKAKFEVDVRRLLGIKDDMSIQVNFECKAPVKPSELSEQMSRPPGGTLKSSGNSSNSSEGGERIKLQGMECWDAAFFCATMAAALKENAAVSSSGFGDAASSSQEILTPSEAGTFLTGADQQKVILDTPIAHQCQTREDTSSLVSPFAHTSAQYALATDATHPSNPSHLKVSGGSTALLSHRSSDSSFGSSPRLRMTPRGHTASPSAILCNDMSSVKFVDALCSHTDSTRLLPRDPITSLLEGAGAMTNIQTRWNSCASSETSPGFSSSPRSLLGHNTAESTVGHAGSSFDSGKARAAQGRRTLHVGSGDVTKSKRLGRLFGFLRLYE</sequence>
<feature type="region of interest" description="Disordered" evidence="1">
    <location>
        <begin position="120"/>
        <end position="149"/>
    </location>
</feature>
<evidence type="ECO:0000313" key="2">
    <source>
        <dbReference type="EMBL" id="GAX73395.1"/>
    </source>
</evidence>
<evidence type="ECO:0000256" key="1">
    <source>
        <dbReference type="SAM" id="MobiDB-lite"/>
    </source>
</evidence>
<feature type="compositionally biased region" description="Low complexity" evidence="1">
    <location>
        <begin position="263"/>
        <end position="283"/>
    </location>
</feature>
<feature type="region of interest" description="Disordered" evidence="1">
    <location>
        <begin position="248"/>
        <end position="290"/>
    </location>
</feature>
<dbReference type="EMBL" id="BEGY01000003">
    <property type="protein sequence ID" value="GAX73395.1"/>
    <property type="molecule type" value="Genomic_DNA"/>
</dbReference>
<gene>
    <name evidence="2" type="ORF">CEUSTIGMA_g848.t1</name>
</gene>
<dbReference type="OrthoDB" id="496970at2759"/>
<feature type="region of interest" description="Disordered" evidence="1">
    <location>
        <begin position="347"/>
        <end position="395"/>
    </location>
</feature>
<reference evidence="2 3" key="1">
    <citation type="submission" date="2017-08" db="EMBL/GenBank/DDBJ databases">
        <title>Acidophilic green algal genome provides insights into adaptation to an acidic environment.</title>
        <authorList>
            <person name="Hirooka S."/>
            <person name="Hirose Y."/>
            <person name="Kanesaki Y."/>
            <person name="Higuchi S."/>
            <person name="Fujiwara T."/>
            <person name="Onuma R."/>
            <person name="Era A."/>
            <person name="Ohbayashi R."/>
            <person name="Uzuka A."/>
            <person name="Nozaki H."/>
            <person name="Yoshikawa H."/>
            <person name="Miyagishima S.Y."/>
        </authorList>
    </citation>
    <scope>NUCLEOTIDE SEQUENCE [LARGE SCALE GENOMIC DNA]</scope>
    <source>
        <strain evidence="2 3">NIES-2499</strain>
    </source>
</reference>
<feature type="compositionally biased region" description="Low complexity" evidence="1">
    <location>
        <begin position="347"/>
        <end position="360"/>
    </location>
</feature>
<evidence type="ECO:0000313" key="3">
    <source>
        <dbReference type="Proteomes" id="UP000232323"/>
    </source>
</evidence>
<comment type="caution">
    <text evidence="2">The sequence shown here is derived from an EMBL/GenBank/DDBJ whole genome shotgun (WGS) entry which is preliminary data.</text>
</comment>
<feature type="compositionally biased region" description="Low complexity" evidence="1">
    <location>
        <begin position="138"/>
        <end position="147"/>
    </location>
</feature>
<dbReference type="Proteomes" id="UP000232323">
    <property type="component" value="Unassembled WGS sequence"/>
</dbReference>
<protein>
    <submittedName>
        <fullName evidence="2">Uncharacterized protein</fullName>
    </submittedName>
</protein>
<name>A0A250WRC6_9CHLO</name>
<keyword evidence="3" id="KW-1185">Reference proteome</keyword>
<proteinExistence type="predicted"/>